<dbReference type="PROSITE" id="PS51257">
    <property type="entry name" value="PROKAR_LIPOPROTEIN"/>
    <property type="match status" value="1"/>
</dbReference>
<dbReference type="EMBL" id="CP072384">
    <property type="protein sequence ID" value="QUC07473.1"/>
    <property type="molecule type" value="Genomic_DNA"/>
</dbReference>
<evidence type="ECO:0000256" key="1">
    <source>
        <dbReference type="SAM" id="SignalP"/>
    </source>
</evidence>
<evidence type="ECO:0000313" key="3">
    <source>
        <dbReference type="EMBL" id="QUC07473.1"/>
    </source>
</evidence>
<accession>A0ABX7Y3H8</accession>
<feature type="signal peptide" evidence="1">
    <location>
        <begin position="1"/>
        <end position="24"/>
    </location>
</feature>
<dbReference type="InterPro" id="IPR007210">
    <property type="entry name" value="ABC_Gly_betaine_transp_sub-bd"/>
</dbReference>
<keyword evidence="4" id="KW-1185">Reference proteome</keyword>
<protein>
    <submittedName>
        <fullName evidence="3">ABC transporter substrate-binding protein</fullName>
    </submittedName>
</protein>
<dbReference type="CDD" id="cd13606">
    <property type="entry name" value="PBP2_ProX_like"/>
    <property type="match status" value="1"/>
</dbReference>
<dbReference type="Proteomes" id="UP000678513">
    <property type="component" value="Chromosome"/>
</dbReference>
<dbReference type="Gene3D" id="3.40.190.120">
    <property type="entry name" value="Osmoprotection protein (prox), domain 2"/>
    <property type="match status" value="1"/>
</dbReference>
<dbReference type="Gene3D" id="3.40.190.10">
    <property type="entry name" value="Periplasmic binding protein-like II"/>
    <property type="match status" value="1"/>
</dbReference>
<feature type="chain" id="PRO_5046798508" evidence="1">
    <location>
        <begin position="25"/>
        <end position="302"/>
    </location>
</feature>
<evidence type="ECO:0000259" key="2">
    <source>
        <dbReference type="Pfam" id="PF04069"/>
    </source>
</evidence>
<keyword evidence="1" id="KW-0732">Signal</keyword>
<dbReference type="RefSeq" id="WP_212321967.1">
    <property type="nucleotide sequence ID" value="NZ_AP024463.1"/>
</dbReference>
<evidence type="ECO:0000313" key="4">
    <source>
        <dbReference type="Proteomes" id="UP000678513"/>
    </source>
</evidence>
<feature type="domain" description="ABC-type glycine betaine transport system substrate-binding" evidence="2">
    <location>
        <begin position="41"/>
        <end position="297"/>
    </location>
</feature>
<organism evidence="3 4">
    <name type="scientific">Arachnia rubra</name>
    <dbReference type="NCBI Taxonomy" id="1547448"/>
    <lineage>
        <taxon>Bacteria</taxon>
        <taxon>Bacillati</taxon>
        <taxon>Actinomycetota</taxon>
        <taxon>Actinomycetes</taxon>
        <taxon>Propionibacteriales</taxon>
        <taxon>Propionibacteriaceae</taxon>
        <taxon>Arachnia</taxon>
    </lineage>
</organism>
<dbReference type="SUPFAM" id="SSF53850">
    <property type="entry name" value="Periplasmic binding protein-like II"/>
    <property type="match status" value="1"/>
</dbReference>
<name>A0ABX7Y3H8_9ACTN</name>
<sequence length="302" mass="32053">MKSMTKLAALGVVAALALVGCGSASNLEGKSDNSGGSSDILVVGSQEYYSNEILAEIYAQSLEKAGHKVDRQLNIGQREVYMPDLQAGKIDVFPEYSGNLLQYYKSDTTARTPEQVSTELSSALPKGLKALDQAAATDQDSYVVTKAFAEEHSLKQIGDLAGIPDLKVAGNSELETRPYGPKGLQETYGVNMTIKPAEDSGGPLTVKALRDGEVQVADIYTAAPVLADGDLVVLEDPKNLFLSSNVVPIVSERVDEKAAETLNQVSKALTAEDLISMNKRSVDNKEAASAIAADWLKSKGLA</sequence>
<dbReference type="Pfam" id="PF04069">
    <property type="entry name" value="OpuAC"/>
    <property type="match status" value="1"/>
</dbReference>
<reference evidence="3 4" key="1">
    <citation type="submission" date="2021-03" db="EMBL/GenBank/DDBJ databases">
        <title>Human Oral Microbial Genomes.</title>
        <authorList>
            <person name="Johnston C.D."/>
            <person name="Chen T."/>
            <person name="Dewhirst F.E."/>
        </authorList>
    </citation>
    <scope>NUCLEOTIDE SEQUENCE [LARGE SCALE GENOMIC DNA]</scope>
    <source>
        <strain evidence="3 4">DSMZ 100122</strain>
    </source>
</reference>
<gene>
    <name evidence="3" type="ORF">J5A65_11100</name>
</gene>
<proteinExistence type="predicted"/>